<dbReference type="Gene3D" id="2.60.40.2620">
    <property type="entry name" value="Fimbrillin-like"/>
    <property type="match status" value="1"/>
</dbReference>
<dbReference type="RefSeq" id="WP_013740232.1">
    <property type="nucleotide sequence ID" value="NC_015436.1"/>
</dbReference>
<proteinExistence type="predicted"/>
<dbReference type="InterPro" id="IPR025049">
    <property type="entry name" value="Mfa-like_1"/>
</dbReference>
<dbReference type="KEGG" id="scc:Spico_1640"/>
<gene>
    <name evidence="1" type="ordered locus">Spico_1640</name>
</gene>
<dbReference type="Proteomes" id="UP000007939">
    <property type="component" value="Chromosome"/>
</dbReference>
<organism evidence="1 2">
    <name type="scientific">Parasphaerochaeta coccoides (strain ATCC BAA-1237 / DSM 17374 / SPN1)</name>
    <name type="common">Sphaerochaeta coccoides</name>
    <dbReference type="NCBI Taxonomy" id="760011"/>
    <lineage>
        <taxon>Bacteria</taxon>
        <taxon>Pseudomonadati</taxon>
        <taxon>Spirochaetota</taxon>
        <taxon>Spirochaetia</taxon>
        <taxon>Spirochaetales</taxon>
        <taxon>Sphaerochaetaceae</taxon>
        <taxon>Parasphaerochaeta</taxon>
    </lineage>
</organism>
<dbReference type="InterPro" id="IPR042278">
    <property type="entry name" value="Mfa-like_1_N"/>
</dbReference>
<evidence type="ECO:0008006" key="3">
    <source>
        <dbReference type="Google" id="ProtNLM"/>
    </source>
</evidence>
<dbReference type="Pfam" id="PF13149">
    <property type="entry name" value="Mfa_like_1"/>
    <property type="match status" value="1"/>
</dbReference>
<protein>
    <recommendedName>
        <fullName evidence="3">Fimbrillin family protein</fullName>
    </recommendedName>
</protein>
<accession>F4GKF5</accession>
<evidence type="ECO:0000313" key="2">
    <source>
        <dbReference type="Proteomes" id="UP000007939"/>
    </source>
</evidence>
<dbReference type="CDD" id="cd13120">
    <property type="entry name" value="BF2867_like_N"/>
    <property type="match status" value="1"/>
</dbReference>
<dbReference type="EMBL" id="CP002659">
    <property type="protein sequence ID" value="AEC02838.1"/>
    <property type="molecule type" value="Genomic_DNA"/>
</dbReference>
<dbReference type="Gene3D" id="2.60.40.2630">
    <property type="match status" value="1"/>
</dbReference>
<dbReference type="STRING" id="760011.Spico_1640"/>
<dbReference type="PROSITE" id="PS51257">
    <property type="entry name" value="PROKAR_LIPOPROTEIN"/>
    <property type="match status" value="1"/>
</dbReference>
<sequence length="336" mass="37621">MKKNILVLLSVLIILLAFVACDGNKLTVSNEVRFFTGIRKAAADSIWALNDEIGIWMLDTSGKTYDAIPERYNKRYKADTSGSISGFIPYYADASNILRWNDLVNDADKKFDFIAYYPYRTDDQIFTVSGTTAYLKLDVSATNAPQDSGKADVLWGRVDGIENGASSVSFNLSHKLARLIVYVKESVTVKETDLVDDFSIEINGLHTTAQFWLENGQIWFPTGADKKIIMKDISDTLTQEEKDAGKVRKFEAIVMPEAHSDALLNRFSLTFTNTPDIFTWEAKELLSAQRPNVKFESGKQHIYNIRLDAYAPITVIDITVEDWILVNGGDAVAIVD</sequence>
<evidence type="ECO:0000313" key="1">
    <source>
        <dbReference type="EMBL" id="AEC02838.1"/>
    </source>
</evidence>
<dbReference type="HOGENOM" id="CLU_828751_0_0_12"/>
<name>F4GKF5_PARC1</name>
<dbReference type="AlphaFoldDB" id="F4GKF5"/>
<reference evidence="2" key="1">
    <citation type="submission" date="2011-04" db="EMBL/GenBank/DDBJ databases">
        <title>The complete genome of Spirochaeta coccoides DSM 17374.</title>
        <authorList>
            <person name="Lucas S."/>
            <person name="Copeland A."/>
            <person name="Lapidus A."/>
            <person name="Bruce D."/>
            <person name="Goodwin L."/>
            <person name="Pitluck S."/>
            <person name="Peters L."/>
            <person name="Kyrpides N."/>
            <person name="Mavromatis K."/>
            <person name="Pagani I."/>
            <person name="Ivanova N."/>
            <person name="Ovchinnikova G."/>
            <person name="Lu M."/>
            <person name="Detter J.C."/>
            <person name="Tapia R."/>
            <person name="Han C."/>
            <person name="Land M."/>
            <person name="Hauser L."/>
            <person name="Markowitz V."/>
            <person name="Cheng J.-F."/>
            <person name="Hugenholtz P."/>
            <person name="Woyke T."/>
            <person name="Wu D."/>
            <person name="Spring S."/>
            <person name="Schroeder M."/>
            <person name="Brambilla E."/>
            <person name="Klenk H.-P."/>
            <person name="Eisen J.A."/>
        </authorList>
    </citation>
    <scope>NUCLEOTIDE SEQUENCE [LARGE SCALE GENOMIC DNA]</scope>
    <source>
        <strain evidence="2">ATCC BAA-1237 / DSM 17374 / SPN1</strain>
    </source>
</reference>
<reference evidence="1 2" key="2">
    <citation type="journal article" date="2012" name="Stand. Genomic Sci.">
        <title>Complete genome sequence of the termite hindgut bacterium Spirochaeta coccoides type strain (SPN1(T)), reclassification in the genus Sphaerochaeta as Sphaerochaeta coccoides comb. nov. and emendations of the family Spirochaetaceae and the genus Sphaerochaeta.</title>
        <authorList>
            <person name="Abt B."/>
            <person name="Han C."/>
            <person name="Scheuner C."/>
            <person name="Lu M."/>
            <person name="Lapidus A."/>
            <person name="Nolan M."/>
            <person name="Lucas S."/>
            <person name="Hammon N."/>
            <person name="Deshpande S."/>
            <person name="Cheng J.F."/>
            <person name="Tapia R."/>
            <person name="Goodwin L.A."/>
            <person name="Pitluck S."/>
            <person name="Liolios K."/>
            <person name="Pagani I."/>
            <person name="Ivanova N."/>
            <person name="Mavromatis K."/>
            <person name="Mikhailova N."/>
            <person name="Huntemann M."/>
            <person name="Pati A."/>
            <person name="Chen A."/>
            <person name="Palaniappan K."/>
            <person name="Land M."/>
            <person name="Hauser L."/>
            <person name="Brambilla E.M."/>
            <person name="Rohde M."/>
            <person name="Spring S."/>
            <person name="Gronow S."/>
            <person name="Goker M."/>
            <person name="Woyke T."/>
            <person name="Bristow J."/>
            <person name="Eisen J.A."/>
            <person name="Markowitz V."/>
            <person name="Hugenholtz P."/>
            <person name="Kyrpides N.C."/>
            <person name="Klenk H.P."/>
            <person name="Detter J.C."/>
        </authorList>
    </citation>
    <scope>NUCLEOTIDE SEQUENCE [LARGE SCALE GENOMIC DNA]</scope>
    <source>
        <strain evidence="2">ATCC BAA-1237 / DSM 17374 / SPN1</strain>
    </source>
</reference>
<keyword evidence="2" id="KW-1185">Reference proteome</keyword>
<dbReference type="CDD" id="cd13121">
    <property type="entry name" value="BF2867_like_C"/>
    <property type="match status" value="1"/>
</dbReference>